<dbReference type="InterPro" id="IPR029058">
    <property type="entry name" value="AB_hydrolase_fold"/>
</dbReference>
<evidence type="ECO:0000313" key="4">
    <source>
        <dbReference type="Proteomes" id="UP000045706"/>
    </source>
</evidence>
<protein>
    <submittedName>
        <fullName evidence="3">Hydrolase tropI like protein</fullName>
    </submittedName>
</protein>
<dbReference type="Pfam" id="PF01738">
    <property type="entry name" value="DLH"/>
    <property type="match status" value="1"/>
</dbReference>
<dbReference type="EMBL" id="JAEMWZ010000046">
    <property type="protein sequence ID" value="KAG7140351.1"/>
    <property type="molecule type" value="Genomic_DNA"/>
</dbReference>
<reference evidence="2" key="2">
    <citation type="submission" date="2015-05" db="EMBL/GenBank/DDBJ databases">
        <authorList>
            <person name="Wang D.B."/>
            <person name="Wang M."/>
        </authorList>
    </citation>
    <scope>NUCLEOTIDE SEQUENCE [LARGE SCALE GENOMIC DNA]</scope>
    <source>
        <strain evidence="2">VL2</strain>
    </source>
</reference>
<dbReference type="GO" id="GO:0016787">
    <property type="term" value="F:hydrolase activity"/>
    <property type="evidence" value="ECO:0007669"/>
    <property type="project" value="UniProtKB-KW"/>
</dbReference>
<dbReference type="AlphaFoldDB" id="A0A0G4MD25"/>
<evidence type="ECO:0000313" key="2">
    <source>
        <dbReference type="EMBL" id="CRK31815.1"/>
    </source>
</evidence>
<organism evidence="2 4">
    <name type="scientific">Verticillium longisporum</name>
    <name type="common">Verticillium dahliae var. longisporum</name>
    <dbReference type="NCBI Taxonomy" id="100787"/>
    <lineage>
        <taxon>Eukaryota</taxon>
        <taxon>Fungi</taxon>
        <taxon>Dikarya</taxon>
        <taxon>Ascomycota</taxon>
        <taxon>Pezizomycotina</taxon>
        <taxon>Sordariomycetes</taxon>
        <taxon>Hypocreomycetidae</taxon>
        <taxon>Glomerellales</taxon>
        <taxon>Plectosphaerellaceae</taxon>
        <taxon>Verticillium</taxon>
    </lineage>
</organism>
<evidence type="ECO:0000259" key="1">
    <source>
        <dbReference type="Pfam" id="PF01738"/>
    </source>
</evidence>
<dbReference type="InterPro" id="IPR002925">
    <property type="entry name" value="Dienelactn_hydro"/>
</dbReference>
<feature type="domain" description="Dienelactone hydrolase" evidence="1">
    <location>
        <begin position="33"/>
        <end position="249"/>
    </location>
</feature>
<dbReference type="SUPFAM" id="SSF53474">
    <property type="entry name" value="alpha/beta-Hydrolases"/>
    <property type="match status" value="1"/>
</dbReference>
<accession>A0A0G4MD25</accession>
<keyword evidence="3" id="KW-0378">Hydrolase</keyword>
<reference evidence="3" key="3">
    <citation type="journal article" date="2021" name="Mol. Plant Pathol.">
        <title>A 20-kb lineage-specific genomic region tames virulence in pathogenic amphidiploid Verticillium longisporum.</title>
        <authorList>
            <person name="Harting R."/>
            <person name="Starke J."/>
            <person name="Kusch H."/>
            <person name="Poggeler S."/>
            <person name="Maurus I."/>
            <person name="Schluter R."/>
            <person name="Landesfeind M."/>
            <person name="Bulla I."/>
            <person name="Nowrousian M."/>
            <person name="de Jonge R."/>
            <person name="Stahlhut G."/>
            <person name="Hoff K.J."/>
            <person name="Asshauer K.P."/>
            <person name="Thurmer A."/>
            <person name="Stanke M."/>
            <person name="Daniel R."/>
            <person name="Morgenstern B."/>
            <person name="Thomma B.P.H.J."/>
            <person name="Kronstad J.W."/>
            <person name="Braus-Stromeyer S.A."/>
            <person name="Braus G.H."/>
        </authorList>
    </citation>
    <scope>NUCLEOTIDE SEQUENCE</scope>
    <source>
        <strain evidence="3">Vl32</strain>
    </source>
</reference>
<dbReference type="EMBL" id="CVQI01024113">
    <property type="protein sequence ID" value="CRK31815.1"/>
    <property type="molecule type" value="Genomic_DNA"/>
</dbReference>
<sequence>MASYPPGQCCAATGFKHEGTPTGKDIKIDAGKIAAYVAKPAADKNNAGAGIILIPDIFAISNNSKLLADQFAGAGYTTLIPDIFNGDEVFEWGKYDIMKYITEGADGNNPHTPEYVDAIVVAGIKALKEDFGITKIGGVGYCFGGKYVVRHYKSGINVGYTAHPSLIDEKELAAITGPLAISAAETDTIFPAEKRHQSEVILKETGQPYQINLFSGVEHGFATRGDMSIKHLRFAKEQAFQQAAAWFDYFLL</sequence>
<dbReference type="Proteomes" id="UP000045706">
    <property type="component" value="Unassembled WGS sequence"/>
</dbReference>
<dbReference type="Gene3D" id="3.40.50.1820">
    <property type="entry name" value="alpha/beta hydrolase"/>
    <property type="match status" value="1"/>
</dbReference>
<dbReference type="PANTHER" id="PTHR17630:SF44">
    <property type="entry name" value="PROTEIN AIM2"/>
    <property type="match status" value="1"/>
</dbReference>
<evidence type="ECO:0000313" key="3">
    <source>
        <dbReference type="EMBL" id="KAG7140351.1"/>
    </source>
</evidence>
<dbReference type="OrthoDB" id="17560at2759"/>
<gene>
    <name evidence="2" type="ORF">BN1723_014552</name>
    <name evidence="3" type="ORF">HYQ45_002857</name>
</gene>
<reference evidence="4" key="1">
    <citation type="submission" date="2015-05" db="EMBL/GenBank/DDBJ databases">
        <authorList>
            <person name="Fogelqvist Johan"/>
        </authorList>
    </citation>
    <scope>NUCLEOTIDE SEQUENCE [LARGE SCALE GENOMIC DNA]</scope>
</reference>
<dbReference type="PANTHER" id="PTHR17630">
    <property type="entry name" value="DIENELACTONE HYDROLASE"/>
    <property type="match status" value="1"/>
</dbReference>
<proteinExistence type="predicted"/>
<name>A0A0G4MD25_VERLO</name>
<dbReference type="Proteomes" id="UP000689129">
    <property type="component" value="Unassembled WGS sequence"/>
</dbReference>